<feature type="compositionally biased region" description="Basic residues" evidence="1">
    <location>
        <begin position="94"/>
        <end position="124"/>
    </location>
</feature>
<reference evidence="2" key="2">
    <citation type="submission" date="2018-08" db="UniProtKB">
        <authorList>
            <consortium name="EnsemblPlants"/>
        </authorList>
    </citation>
    <scope>IDENTIFICATION</scope>
    <source>
        <strain evidence="2">Yugu1</strain>
    </source>
</reference>
<reference evidence="3" key="1">
    <citation type="journal article" date="2012" name="Nat. Biotechnol.">
        <title>Reference genome sequence of the model plant Setaria.</title>
        <authorList>
            <person name="Bennetzen J.L."/>
            <person name="Schmutz J."/>
            <person name="Wang H."/>
            <person name="Percifield R."/>
            <person name="Hawkins J."/>
            <person name="Pontaroli A.C."/>
            <person name="Estep M."/>
            <person name="Feng L."/>
            <person name="Vaughn J.N."/>
            <person name="Grimwood J."/>
            <person name="Jenkins J."/>
            <person name="Barry K."/>
            <person name="Lindquist E."/>
            <person name="Hellsten U."/>
            <person name="Deshpande S."/>
            <person name="Wang X."/>
            <person name="Wu X."/>
            <person name="Mitros T."/>
            <person name="Triplett J."/>
            <person name="Yang X."/>
            <person name="Ye C.Y."/>
            <person name="Mauro-Herrera M."/>
            <person name="Wang L."/>
            <person name="Li P."/>
            <person name="Sharma M."/>
            <person name="Sharma R."/>
            <person name="Ronald P.C."/>
            <person name="Panaud O."/>
            <person name="Kellogg E.A."/>
            <person name="Brutnell T.P."/>
            <person name="Doust A.N."/>
            <person name="Tuskan G.A."/>
            <person name="Rokhsar D."/>
            <person name="Devos K.M."/>
        </authorList>
    </citation>
    <scope>NUCLEOTIDE SEQUENCE [LARGE SCALE GENOMIC DNA]</scope>
    <source>
        <strain evidence="3">cv. Yugu1</strain>
    </source>
</reference>
<dbReference type="EnsemblPlants" id="KQL30389">
    <property type="protein sequence ID" value="KQL30389"/>
    <property type="gene ID" value="SETIT_020493mg"/>
</dbReference>
<dbReference type="Proteomes" id="UP000004995">
    <property type="component" value="Unassembled WGS sequence"/>
</dbReference>
<feature type="compositionally biased region" description="Basic residues" evidence="1">
    <location>
        <begin position="185"/>
        <end position="220"/>
    </location>
</feature>
<keyword evidence="3" id="KW-1185">Reference proteome</keyword>
<dbReference type="AlphaFoldDB" id="K3Z1S5"/>
<evidence type="ECO:0000313" key="2">
    <source>
        <dbReference type="EnsemblPlants" id="KQL30389"/>
    </source>
</evidence>
<accession>K3Z1S5</accession>
<sequence length="328" mass="36013">MATLHEGGDEPGARGHKSPRRVLHHKLPRQLTDCFSIALRARAGGLYAPLVARWISPPLDPFASSSSLSSSSSCVPWLGEGECGWRGHEDPVRRVRGRGGHGGVLRRRGGAVRALRRRNPRRQQARQQAPAPPARGALRQAPPLRRLPGEGGLHLLRGGPGALLPGLRRAHPRPRHALGQPPALPRHRHPRRRRLHLQRRRLRRPRLRPPRPAQGHRRAAAAARRLRRGAAGALAAAVPAAGLGRRRAPPVLRLRVRRQAAEGVAARVQGARVVRRHRPLPRPGGAQGRQDVGRGPGALRIPGGQRRGVLQAEQSRWRRCWSAPEQEG</sequence>
<name>K3Z1S5_SETIT</name>
<evidence type="ECO:0000313" key="3">
    <source>
        <dbReference type="Proteomes" id="UP000004995"/>
    </source>
</evidence>
<evidence type="ECO:0000256" key="1">
    <source>
        <dbReference type="SAM" id="MobiDB-lite"/>
    </source>
</evidence>
<feature type="compositionally biased region" description="Low complexity" evidence="1">
    <location>
        <begin position="153"/>
        <end position="167"/>
    </location>
</feature>
<feature type="region of interest" description="Disordered" evidence="1">
    <location>
        <begin position="1"/>
        <end position="23"/>
    </location>
</feature>
<dbReference type="EMBL" id="AGNK02000426">
    <property type="status" value="NOT_ANNOTATED_CDS"/>
    <property type="molecule type" value="Genomic_DNA"/>
</dbReference>
<dbReference type="HOGENOM" id="CLU_853651_0_0_1"/>
<proteinExistence type="predicted"/>
<feature type="region of interest" description="Disordered" evidence="1">
    <location>
        <begin position="278"/>
        <end position="328"/>
    </location>
</feature>
<dbReference type="Gramene" id="KQL30389">
    <property type="protein sequence ID" value="KQL30389"/>
    <property type="gene ID" value="SETIT_020493mg"/>
</dbReference>
<feature type="compositionally biased region" description="Low complexity" evidence="1">
    <location>
        <begin position="125"/>
        <end position="146"/>
    </location>
</feature>
<organism evidence="2 3">
    <name type="scientific">Setaria italica</name>
    <name type="common">Foxtail millet</name>
    <name type="synonym">Panicum italicum</name>
    <dbReference type="NCBI Taxonomy" id="4555"/>
    <lineage>
        <taxon>Eukaryota</taxon>
        <taxon>Viridiplantae</taxon>
        <taxon>Streptophyta</taxon>
        <taxon>Embryophyta</taxon>
        <taxon>Tracheophyta</taxon>
        <taxon>Spermatophyta</taxon>
        <taxon>Magnoliopsida</taxon>
        <taxon>Liliopsida</taxon>
        <taxon>Poales</taxon>
        <taxon>Poaceae</taxon>
        <taxon>PACMAD clade</taxon>
        <taxon>Panicoideae</taxon>
        <taxon>Panicodae</taxon>
        <taxon>Paniceae</taxon>
        <taxon>Cenchrinae</taxon>
        <taxon>Setaria</taxon>
    </lineage>
</organism>
<dbReference type="InParanoid" id="K3Z1S5"/>
<protein>
    <submittedName>
        <fullName evidence="2">Uncharacterized protein</fullName>
    </submittedName>
</protein>
<feature type="compositionally biased region" description="Basic residues" evidence="1">
    <location>
        <begin position="14"/>
        <end position="23"/>
    </location>
</feature>
<dbReference type="ExpressionAtlas" id="K3Z1S5">
    <property type="expression patterns" value="baseline"/>
</dbReference>
<feature type="compositionally biased region" description="Basic and acidic residues" evidence="1">
    <location>
        <begin position="1"/>
        <end position="13"/>
    </location>
</feature>
<feature type="region of interest" description="Disordered" evidence="1">
    <location>
        <begin position="94"/>
        <end position="220"/>
    </location>
</feature>